<dbReference type="InterPro" id="IPR000182">
    <property type="entry name" value="GNAT_dom"/>
</dbReference>
<dbReference type="OrthoDB" id="4119890at2"/>
<evidence type="ECO:0000259" key="3">
    <source>
        <dbReference type="PROSITE" id="PS51186"/>
    </source>
</evidence>
<reference evidence="4 5" key="1">
    <citation type="submission" date="2019-03" db="EMBL/GenBank/DDBJ databases">
        <title>Draft genome sequences of novel Actinobacteria.</title>
        <authorList>
            <person name="Sahin N."/>
            <person name="Ay H."/>
            <person name="Saygin H."/>
        </authorList>
    </citation>
    <scope>NUCLEOTIDE SEQUENCE [LARGE SCALE GENOMIC DNA]</scope>
    <source>
        <strain evidence="4 5">JCM 13523</strain>
    </source>
</reference>
<accession>A0A4R4ZSC0</accession>
<dbReference type="EMBL" id="SMKX01000010">
    <property type="protein sequence ID" value="TDD61923.1"/>
    <property type="molecule type" value="Genomic_DNA"/>
</dbReference>
<dbReference type="PANTHER" id="PTHR43877:SF1">
    <property type="entry name" value="ACETYLTRANSFERASE"/>
    <property type="match status" value="1"/>
</dbReference>
<sequence>MSIRLTPLTDPDFRPFSRRLAWLAAAPAGHPVGSAFLRLHSRDSIAHLADLEITVHPAERRHGVGTQLLYAAIAAARDHNVQVVVAEVDAGEPSYGFLARHGFTVGLTLIHSRLDMKTTVAAVPPPPGYRLITWTGVVPDELLHTFTAARTAMDDAPTGAITYGTDPWDADRTRHAAQLIHQRGEHLMTVAAVEHASGRIVAFTELVVPADGRSDAQNYGTAVLPPHRGRGLAHSMKAEQIRWAQAFFPDLPGLLTDTVDTNTPMRRVNAALGYEPTHTVLRCMLNLSPIQSAAPTRAQ</sequence>
<gene>
    <name evidence="4" type="ORF">E1263_05925</name>
</gene>
<keyword evidence="1 4" id="KW-0808">Transferase</keyword>
<dbReference type="Proteomes" id="UP000295124">
    <property type="component" value="Unassembled WGS sequence"/>
</dbReference>
<evidence type="ECO:0000313" key="5">
    <source>
        <dbReference type="Proteomes" id="UP000295124"/>
    </source>
</evidence>
<dbReference type="Pfam" id="PF00583">
    <property type="entry name" value="Acetyltransf_1"/>
    <property type="match status" value="2"/>
</dbReference>
<name>A0A4R4ZSC0_9ACTN</name>
<dbReference type="RefSeq" id="WP_132166140.1">
    <property type="nucleotide sequence ID" value="NZ_SMKX01000010.1"/>
</dbReference>
<dbReference type="Gene3D" id="3.40.630.30">
    <property type="match status" value="1"/>
</dbReference>
<protein>
    <submittedName>
        <fullName evidence="4">GNAT family N-acetyltransferase</fullName>
    </submittedName>
</protein>
<evidence type="ECO:0000256" key="2">
    <source>
        <dbReference type="ARBA" id="ARBA00023315"/>
    </source>
</evidence>
<dbReference type="PANTHER" id="PTHR43877">
    <property type="entry name" value="AMINOALKYLPHOSPHONATE N-ACETYLTRANSFERASE-RELATED-RELATED"/>
    <property type="match status" value="1"/>
</dbReference>
<keyword evidence="2" id="KW-0012">Acyltransferase</keyword>
<dbReference type="PROSITE" id="PS51186">
    <property type="entry name" value="GNAT"/>
    <property type="match status" value="1"/>
</dbReference>
<dbReference type="GO" id="GO:0016747">
    <property type="term" value="F:acyltransferase activity, transferring groups other than amino-acyl groups"/>
    <property type="evidence" value="ECO:0007669"/>
    <property type="project" value="InterPro"/>
</dbReference>
<proteinExistence type="predicted"/>
<dbReference type="InterPro" id="IPR016181">
    <property type="entry name" value="Acyl_CoA_acyltransferase"/>
</dbReference>
<keyword evidence="5" id="KW-1185">Reference proteome</keyword>
<evidence type="ECO:0000313" key="4">
    <source>
        <dbReference type="EMBL" id="TDD61923.1"/>
    </source>
</evidence>
<dbReference type="SUPFAM" id="SSF55729">
    <property type="entry name" value="Acyl-CoA N-acyltransferases (Nat)"/>
    <property type="match status" value="2"/>
</dbReference>
<dbReference type="InterPro" id="IPR050832">
    <property type="entry name" value="Bact_Acetyltransf"/>
</dbReference>
<dbReference type="CDD" id="cd04301">
    <property type="entry name" value="NAT_SF"/>
    <property type="match status" value="1"/>
</dbReference>
<evidence type="ECO:0000256" key="1">
    <source>
        <dbReference type="ARBA" id="ARBA00022679"/>
    </source>
</evidence>
<dbReference type="AlphaFoldDB" id="A0A4R4ZSC0"/>
<comment type="caution">
    <text evidence="4">The sequence shown here is derived from an EMBL/GenBank/DDBJ whole genome shotgun (WGS) entry which is preliminary data.</text>
</comment>
<feature type="domain" description="N-acetyltransferase" evidence="3">
    <location>
        <begin position="1"/>
        <end position="121"/>
    </location>
</feature>
<organism evidence="4 5">
    <name type="scientific">Kribbella antibiotica</name>
    <dbReference type="NCBI Taxonomy" id="190195"/>
    <lineage>
        <taxon>Bacteria</taxon>
        <taxon>Bacillati</taxon>
        <taxon>Actinomycetota</taxon>
        <taxon>Actinomycetes</taxon>
        <taxon>Propionibacteriales</taxon>
        <taxon>Kribbellaceae</taxon>
        <taxon>Kribbella</taxon>
    </lineage>
</organism>